<feature type="region of interest" description="Disordered" evidence="1">
    <location>
        <begin position="52"/>
        <end position="79"/>
    </location>
</feature>
<keyword evidence="2" id="KW-0812">Transmembrane</keyword>
<dbReference type="EMBL" id="OX460345">
    <property type="protein sequence ID" value="CAI9173627.1"/>
    <property type="molecule type" value="Genomic_DNA"/>
</dbReference>
<evidence type="ECO:0000256" key="2">
    <source>
        <dbReference type="SAM" id="Phobius"/>
    </source>
</evidence>
<keyword evidence="2" id="KW-0472">Membrane</keyword>
<evidence type="ECO:0000313" key="4">
    <source>
        <dbReference type="Proteomes" id="UP001176941"/>
    </source>
</evidence>
<evidence type="ECO:0000256" key="1">
    <source>
        <dbReference type="SAM" id="MobiDB-lite"/>
    </source>
</evidence>
<protein>
    <submittedName>
        <fullName evidence="3">Uncharacterized protein</fullName>
    </submittedName>
</protein>
<reference evidence="3" key="1">
    <citation type="submission" date="2023-04" db="EMBL/GenBank/DDBJ databases">
        <authorList>
            <consortium name="ELIXIR-Norway"/>
        </authorList>
    </citation>
    <scope>NUCLEOTIDE SEQUENCE [LARGE SCALE GENOMIC DNA]</scope>
</reference>
<dbReference type="Proteomes" id="UP001176941">
    <property type="component" value="Chromosome 34"/>
</dbReference>
<sequence>MGIRDLRQSNSLPQSFHSSCTFPRWVHTNMTFGPQTSEGLCTSALLRGRFLPLSPEPGRKGTPGREGLPDASAAWTPGAQIPGGSPHVKIVMFLFCSIVVLSPFLVIDFTKESCSESPGSGRRGKED</sequence>
<proteinExistence type="predicted"/>
<keyword evidence="2" id="KW-1133">Transmembrane helix</keyword>
<gene>
    <name evidence="3" type="ORF">MRATA1EN1_LOCUS22589</name>
</gene>
<accession>A0ABN8ZI87</accession>
<organism evidence="3 4">
    <name type="scientific">Rangifer tarandus platyrhynchus</name>
    <name type="common">Svalbard reindeer</name>
    <dbReference type="NCBI Taxonomy" id="3082113"/>
    <lineage>
        <taxon>Eukaryota</taxon>
        <taxon>Metazoa</taxon>
        <taxon>Chordata</taxon>
        <taxon>Craniata</taxon>
        <taxon>Vertebrata</taxon>
        <taxon>Euteleostomi</taxon>
        <taxon>Mammalia</taxon>
        <taxon>Eutheria</taxon>
        <taxon>Laurasiatheria</taxon>
        <taxon>Artiodactyla</taxon>
        <taxon>Ruminantia</taxon>
        <taxon>Pecora</taxon>
        <taxon>Cervidae</taxon>
        <taxon>Odocoileinae</taxon>
        <taxon>Rangifer</taxon>
    </lineage>
</organism>
<name>A0ABN8ZI87_RANTA</name>
<keyword evidence="4" id="KW-1185">Reference proteome</keyword>
<feature type="transmembrane region" description="Helical" evidence="2">
    <location>
        <begin position="90"/>
        <end position="107"/>
    </location>
</feature>
<evidence type="ECO:0000313" key="3">
    <source>
        <dbReference type="EMBL" id="CAI9173627.1"/>
    </source>
</evidence>